<name>A0A5B7FHF2_PORTR</name>
<protein>
    <submittedName>
        <fullName evidence="2">Uncharacterized protein</fullName>
    </submittedName>
</protein>
<proteinExistence type="predicted"/>
<gene>
    <name evidence="2" type="ORF">E2C01_037569</name>
</gene>
<keyword evidence="3" id="KW-1185">Reference proteome</keyword>
<dbReference type="Proteomes" id="UP000324222">
    <property type="component" value="Unassembled WGS sequence"/>
</dbReference>
<evidence type="ECO:0000313" key="3">
    <source>
        <dbReference type="Proteomes" id="UP000324222"/>
    </source>
</evidence>
<evidence type="ECO:0000313" key="2">
    <source>
        <dbReference type="EMBL" id="MPC43914.1"/>
    </source>
</evidence>
<feature type="region of interest" description="Disordered" evidence="1">
    <location>
        <begin position="48"/>
        <end position="75"/>
    </location>
</feature>
<comment type="caution">
    <text evidence="2">The sequence shown here is derived from an EMBL/GenBank/DDBJ whole genome shotgun (WGS) entry which is preliminary data.</text>
</comment>
<organism evidence="2 3">
    <name type="scientific">Portunus trituberculatus</name>
    <name type="common">Swimming crab</name>
    <name type="synonym">Neptunus trituberculatus</name>
    <dbReference type="NCBI Taxonomy" id="210409"/>
    <lineage>
        <taxon>Eukaryota</taxon>
        <taxon>Metazoa</taxon>
        <taxon>Ecdysozoa</taxon>
        <taxon>Arthropoda</taxon>
        <taxon>Crustacea</taxon>
        <taxon>Multicrustacea</taxon>
        <taxon>Malacostraca</taxon>
        <taxon>Eumalacostraca</taxon>
        <taxon>Eucarida</taxon>
        <taxon>Decapoda</taxon>
        <taxon>Pleocyemata</taxon>
        <taxon>Brachyura</taxon>
        <taxon>Eubrachyura</taxon>
        <taxon>Portunoidea</taxon>
        <taxon>Portunidae</taxon>
        <taxon>Portuninae</taxon>
        <taxon>Portunus</taxon>
    </lineage>
</organism>
<evidence type="ECO:0000256" key="1">
    <source>
        <dbReference type="SAM" id="MobiDB-lite"/>
    </source>
</evidence>
<dbReference type="EMBL" id="VSRR010006043">
    <property type="protein sequence ID" value="MPC43914.1"/>
    <property type="molecule type" value="Genomic_DNA"/>
</dbReference>
<accession>A0A5B7FHF2</accession>
<dbReference type="AlphaFoldDB" id="A0A5B7FHF2"/>
<sequence>MRIKTEIDSTITLLVGDGQNRNHHQQLQKEAKQRRISVFKRAMTLSANKEHKGNGRSLHATALHPHTISFTSSYT</sequence>
<reference evidence="2 3" key="1">
    <citation type="submission" date="2019-05" db="EMBL/GenBank/DDBJ databases">
        <title>Another draft genome of Portunus trituberculatus and its Hox gene families provides insights of decapod evolution.</title>
        <authorList>
            <person name="Jeong J.-H."/>
            <person name="Song I."/>
            <person name="Kim S."/>
            <person name="Choi T."/>
            <person name="Kim D."/>
            <person name="Ryu S."/>
            <person name="Kim W."/>
        </authorList>
    </citation>
    <scope>NUCLEOTIDE SEQUENCE [LARGE SCALE GENOMIC DNA]</scope>
    <source>
        <tissue evidence="2">Muscle</tissue>
    </source>
</reference>